<dbReference type="PANTHER" id="PTHR21043">
    <property type="entry name" value="IOJAP SUPERFAMILY ORTHOLOG"/>
    <property type="match status" value="1"/>
</dbReference>
<evidence type="ECO:0000256" key="2">
    <source>
        <dbReference type="HAMAP-Rule" id="MF_01477"/>
    </source>
</evidence>
<gene>
    <name evidence="2 3" type="primary">rsfS</name>
    <name evidence="3" type="ORF">G4V39_08345</name>
</gene>
<dbReference type="HAMAP" id="MF_01477">
    <property type="entry name" value="Iojap_RsfS"/>
    <property type="match status" value="1"/>
</dbReference>
<dbReference type="GO" id="GO:0090071">
    <property type="term" value="P:negative regulation of ribosome biogenesis"/>
    <property type="evidence" value="ECO:0007669"/>
    <property type="project" value="UniProtKB-UniRule"/>
</dbReference>
<comment type="similarity">
    <text evidence="1 2">Belongs to the Iojap/RsfS family.</text>
</comment>
<dbReference type="AlphaFoldDB" id="A0A6G7PX63"/>
<organism evidence="3 4">
    <name type="scientific">Thermosulfuriphilus ammonigenes</name>
    <dbReference type="NCBI Taxonomy" id="1936021"/>
    <lineage>
        <taxon>Bacteria</taxon>
        <taxon>Pseudomonadati</taxon>
        <taxon>Thermodesulfobacteriota</taxon>
        <taxon>Thermodesulfobacteria</taxon>
        <taxon>Thermodesulfobacteriales</taxon>
        <taxon>Thermodesulfobacteriaceae</taxon>
        <taxon>Thermosulfuriphilus</taxon>
    </lineage>
</organism>
<dbReference type="NCBIfam" id="TIGR00090">
    <property type="entry name" value="rsfS_iojap_ybeB"/>
    <property type="match status" value="1"/>
</dbReference>
<comment type="function">
    <text evidence="2">Functions as a ribosomal silencing factor. Interacts with ribosomal protein uL14 (rplN), blocking formation of intersubunit bridge B8. Prevents association of the 30S and 50S ribosomal subunits and the formation of functional ribosomes, thus repressing translation.</text>
</comment>
<protein>
    <recommendedName>
        <fullName evidence="2">Ribosomal silencing factor RsfS</fullName>
    </recommendedName>
</protein>
<evidence type="ECO:0000256" key="1">
    <source>
        <dbReference type="ARBA" id="ARBA00010574"/>
    </source>
</evidence>
<evidence type="ECO:0000313" key="3">
    <source>
        <dbReference type="EMBL" id="QIJ72279.1"/>
    </source>
</evidence>
<keyword evidence="4" id="KW-1185">Reference proteome</keyword>
<dbReference type="InterPro" id="IPR043519">
    <property type="entry name" value="NT_sf"/>
</dbReference>
<comment type="subunit">
    <text evidence="2">Interacts with ribosomal protein uL14 (rplN).</text>
</comment>
<keyword evidence="2" id="KW-0678">Repressor</keyword>
<comment type="subcellular location">
    <subcellularLocation>
        <location evidence="2">Cytoplasm</location>
    </subcellularLocation>
</comment>
<name>A0A6G7PX63_9BACT</name>
<dbReference type="RefSeq" id="WP_166032497.1">
    <property type="nucleotide sequence ID" value="NZ_CP048877.1"/>
</dbReference>
<dbReference type="GO" id="GO:0043023">
    <property type="term" value="F:ribosomal large subunit binding"/>
    <property type="evidence" value="ECO:0007669"/>
    <property type="project" value="TreeGrafter"/>
</dbReference>
<dbReference type="GO" id="GO:0005737">
    <property type="term" value="C:cytoplasm"/>
    <property type="evidence" value="ECO:0007669"/>
    <property type="project" value="UniProtKB-SubCell"/>
</dbReference>
<dbReference type="GO" id="GO:0017148">
    <property type="term" value="P:negative regulation of translation"/>
    <property type="evidence" value="ECO:0007669"/>
    <property type="project" value="UniProtKB-UniRule"/>
</dbReference>
<dbReference type="Pfam" id="PF02410">
    <property type="entry name" value="RsfS"/>
    <property type="match status" value="1"/>
</dbReference>
<evidence type="ECO:0000313" key="4">
    <source>
        <dbReference type="Proteomes" id="UP000502179"/>
    </source>
</evidence>
<dbReference type="PANTHER" id="PTHR21043:SF0">
    <property type="entry name" value="MITOCHONDRIAL ASSEMBLY OF RIBOSOMAL LARGE SUBUNIT PROTEIN 1"/>
    <property type="match status" value="1"/>
</dbReference>
<keyword evidence="2" id="KW-0810">Translation regulation</keyword>
<dbReference type="Proteomes" id="UP000502179">
    <property type="component" value="Chromosome"/>
</dbReference>
<keyword evidence="2" id="KW-0963">Cytoplasm</keyword>
<sequence length="139" mass="16046">MKRKSNLALKRPQTISTEEKIELLKRILVDRKAEEIVILDLRKLGPVADFFVICSARSTRHVQGIAEHLLEELERRQVPYRGVEGLAEGQWVLIDCDDVLIHIFYAPVRAHYDLEGLWSEAPLERVSNSHSCEDQREDS</sequence>
<dbReference type="Gene3D" id="3.30.460.10">
    <property type="entry name" value="Beta Polymerase, domain 2"/>
    <property type="match status" value="1"/>
</dbReference>
<reference evidence="3 4" key="1">
    <citation type="submission" date="2020-02" db="EMBL/GenBank/DDBJ databases">
        <title>Genome analysis of Thermosulfuriphilus ammonigenes ST65T, an anaerobic thermophilic chemolithoautotrophic bacterium isolated from a deep-sea hydrothermal vent.</title>
        <authorList>
            <person name="Slobodkina G."/>
            <person name="Allioux M."/>
            <person name="Merkel A."/>
            <person name="Alain K."/>
            <person name="Jebbar M."/>
            <person name="Slobodkin A."/>
        </authorList>
    </citation>
    <scope>NUCLEOTIDE SEQUENCE [LARGE SCALE GENOMIC DNA]</scope>
    <source>
        <strain evidence="3 4">ST65</strain>
    </source>
</reference>
<proteinExistence type="inferred from homology"/>
<dbReference type="GO" id="GO:0042256">
    <property type="term" value="P:cytosolic ribosome assembly"/>
    <property type="evidence" value="ECO:0007669"/>
    <property type="project" value="UniProtKB-UniRule"/>
</dbReference>
<dbReference type="InterPro" id="IPR004394">
    <property type="entry name" value="Iojap/RsfS/C7orf30"/>
</dbReference>
<dbReference type="EMBL" id="CP048877">
    <property type="protein sequence ID" value="QIJ72279.1"/>
    <property type="molecule type" value="Genomic_DNA"/>
</dbReference>
<accession>A0A6G7PX63</accession>
<dbReference type="SUPFAM" id="SSF81301">
    <property type="entry name" value="Nucleotidyltransferase"/>
    <property type="match status" value="1"/>
</dbReference>
<dbReference type="KEGG" id="tav:G4V39_08345"/>